<feature type="transmembrane region" description="Helical" evidence="1">
    <location>
        <begin position="9"/>
        <end position="29"/>
    </location>
</feature>
<sequence>MKTIFDSKIGLIVVAIIIFVVAVGIGFTIENASDEKIVSRYSSIDSGGPLTARRDGYYSYMNRNESFEEQLPLTATDAINNGWIINSNCDLTNGRFFNKPEIPYLLGYDTTDDLLSIYLFSKEKMPEPWVNSNTVDTNLYPSINYEHSKLIIHFKDPANACSGNNN</sequence>
<name>A0A383D2D4_9ZZZZ</name>
<keyword evidence="1" id="KW-0812">Transmembrane</keyword>
<dbReference type="AlphaFoldDB" id="A0A383D2D4"/>
<dbReference type="EMBL" id="UINC01213787">
    <property type="protein sequence ID" value="SVE38717.1"/>
    <property type="molecule type" value="Genomic_DNA"/>
</dbReference>
<accession>A0A383D2D4</accession>
<keyword evidence="1" id="KW-1133">Transmembrane helix</keyword>
<evidence type="ECO:0000256" key="1">
    <source>
        <dbReference type="SAM" id="Phobius"/>
    </source>
</evidence>
<proteinExistence type="predicted"/>
<gene>
    <name evidence="2" type="ORF">METZ01_LOCUS491571</name>
</gene>
<reference evidence="2" key="1">
    <citation type="submission" date="2018-05" db="EMBL/GenBank/DDBJ databases">
        <authorList>
            <person name="Lanie J.A."/>
            <person name="Ng W.-L."/>
            <person name="Kazmierczak K.M."/>
            <person name="Andrzejewski T.M."/>
            <person name="Davidsen T.M."/>
            <person name="Wayne K.J."/>
            <person name="Tettelin H."/>
            <person name="Glass J.I."/>
            <person name="Rusch D."/>
            <person name="Podicherti R."/>
            <person name="Tsui H.-C.T."/>
            <person name="Winkler M.E."/>
        </authorList>
    </citation>
    <scope>NUCLEOTIDE SEQUENCE</scope>
</reference>
<organism evidence="2">
    <name type="scientific">marine metagenome</name>
    <dbReference type="NCBI Taxonomy" id="408172"/>
    <lineage>
        <taxon>unclassified sequences</taxon>
        <taxon>metagenomes</taxon>
        <taxon>ecological metagenomes</taxon>
    </lineage>
</organism>
<evidence type="ECO:0000313" key="2">
    <source>
        <dbReference type="EMBL" id="SVE38717.1"/>
    </source>
</evidence>
<protein>
    <submittedName>
        <fullName evidence="2">Uncharacterized protein</fullName>
    </submittedName>
</protein>
<keyword evidence="1" id="KW-0472">Membrane</keyword>